<feature type="signal peptide" evidence="1">
    <location>
        <begin position="1"/>
        <end position="22"/>
    </location>
</feature>
<dbReference type="EMBL" id="NFHS01000002">
    <property type="protein sequence ID" value="OUN56426.1"/>
    <property type="molecule type" value="Genomic_DNA"/>
</dbReference>
<protein>
    <recommendedName>
        <fullName evidence="5">DUF4251 domain-containing protein</fullName>
    </recommendedName>
</protein>
<gene>
    <name evidence="3" type="ORF">B5G17_05805</name>
    <name evidence="2" type="ORF">CE91St12_06030</name>
</gene>
<proteinExistence type="predicted"/>
<dbReference type="AlphaFoldDB" id="A0A1Y3V5V6"/>
<dbReference type="Gene3D" id="2.40.128.410">
    <property type="match status" value="1"/>
</dbReference>
<evidence type="ECO:0000256" key="1">
    <source>
        <dbReference type="SAM" id="SignalP"/>
    </source>
</evidence>
<feature type="chain" id="PRO_5013096434" description="DUF4251 domain-containing protein" evidence="1">
    <location>
        <begin position="23"/>
        <end position="162"/>
    </location>
</feature>
<keyword evidence="1" id="KW-0732">Signal</keyword>
<name>A0A1Y3V5V6_BACUN</name>
<sequence length="162" mass="18214">MKTNRLILLGLICLTAAMPATAQSRSEKKTRIERIVKEAIAARQYKINVDRMQPMRGSSRSLTTNYTLEVRNDSVFSYLPYFGVAYNAPYGGGKSLNFNAPITGYTTKPLKKGKTQIDFKTRSEDDNYKYSLTVFPDGSTSIHIQSMNKQSISFTGDMDTEK</sequence>
<dbReference type="EMBL" id="BQNL01000001">
    <property type="protein sequence ID" value="GKH12393.1"/>
    <property type="molecule type" value="Genomic_DNA"/>
</dbReference>
<dbReference type="Pfam" id="PF14059">
    <property type="entry name" value="DUF4251"/>
    <property type="match status" value="1"/>
</dbReference>
<evidence type="ECO:0000313" key="3">
    <source>
        <dbReference type="EMBL" id="OUN56426.1"/>
    </source>
</evidence>
<dbReference type="InterPro" id="IPR025347">
    <property type="entry name" value="DUF4251"/>
</dbReference>
<reference evidence="4" key="1">
    <citation type="submission" date="2017-04" db="EMBL/GenBank/DDBJ databases">
        <title>Function of individual gut microbiota members based on whole genome sequencing of pure cultures obtained from chicken caecum.</title>
        <authorList>
            <person name="Medvecky M."/>
            <person name="Cejkova D."/>
            <person name="Polansky O."/>
            <person name="Karasova D."/>
            <person name="Kubasova T."/>
            <person name="Cizek A."/>
            <person name="Rychlik I."/>
        </authorList>
    </citation>
    <scope>NUCLEOTIDE SEQUENCE [LARGE SCALE GENOMIC DNA]</scope>
    <source>
        <strain evidence="4">An67</strain>
    </source>
</reference>
<reference evidence="2" key="3">
    <citation type="submission" date="2022-01" db="EMBL/GenBank/DDBJ databases">
        <title>Novel bile acid biosynthetic pathways are enriched in the microbiome of centenarians.</title>
        <authorList>
            <person name="Sato Y."/>
            <person name="Atarashi K."/>
            <person name="Plichta R.D."/>
            <person name="Arai Y."/>
            <person name="Sasajima S."/>
            <person name="Kearney M.S."/>
            <person name="Suda W."/>
            <person name="Takeshita K."/>
            <person name="Sasaki T."/>
            <person name="Okamoto S."/>
            <person name="Skelly N.A."/>
            <person name="Okamura Y."/>
            <person name="Vlamakis H."/>
            <person name="Li Y."/>
            <person name="Tanoue T."/>
            <person name="Takei H."/>
            <person name="Nittono H."/>
            <person name="Narushima S."/>
            <person name="Irie J."/>
            <person name="Itoh H."/>
            <person name="Moriya K."/>
            <person name="Sugiura Y."/>
            <person name="Suematsu M."/>
            <person name="Moritoki N."/>
            <person name="Shibata S."/>
            <person name="Littman R.D."/>
            <person name="Fischbach A.M."/>
            <person name="Uwamino Y."/>
            <person name="Inoue T."/>
            <person name="Honda A."/>
            <person name="Hattori M."/>
            <person name="Murai T."/>
            <person name="Xavier J.R."/>
            <person name="Hirose N."/>
            <person name="Honda K."/>
        </authorList>
    </citation>
    <scope>NUCLEOTIDE SEQUENCE</scope>
    <source>
        <strain evidence="2">CE91-St12</strain>
    </source>
</reference>
<reference evidence="3" key="2">
    <citation type="journal article" date="2018" name="BMC Genomics">
        <title>Whole genome sequencing and function prediction of 133 gut anaerobes isolated from chicken caecum in pure cultures.</title>
        <authorList>
            <person name="Medvecky M."/>
            <person name="Cejkova D."/>
            <person name="Polansky O."/>
            <person name="Karasova D."/>
            <person name="Kubasova T."/>
            <person name="Cizek A."/>
            <person name="Rychlik I."/>
        </authorList>
    </citation>
    <scope>NUCLEOTIDE SEQUENCE</scope>
    <source>
        <strain evidence="3">An67</strain>
    </source>
</reference>
<accession>A0A1Y3V5V6</accession>
<dbReference type="RefSeq" id="WP_087332378.1">
    <property type="nucleotide sequence ID" value="NZ_BQNL01000001.1"/>
</dbReference>
<evidence type="ECO:0000313" key="2">
    <source>
        <dbReference type="EMBL" id="GKH12393.1"/>
    </source>
</evidence>
<dbReference type="Proteomes" id="UP000196329">
    <property type="component" value="Unassembled WGS sequence"/>
</dbReference>
<dbReference type="Proteomes" id="UP001055048">
    <property type="component" value="Unassembled WGS sequence"/>
</dbReference>
<evidence type="ECO:0000313" key="4">
    <source>
        <dbReference type="Proteomes" id="UP000196329"/>
    </source>
</evidence>
<evidence type="ECO:0008006" key="5">
    <source>
        <dbReference type="Google" id="ProtNLM"/>
    </source>
</evidence>
<comment type="caution">
    <text evidence="3">The sequence shown here is derived from an EMBL/GenBank/DDBJ whole genome shotgun (WGS) entry which is preliminary data.</text>
</comment>
<organism evidence="3 4">
    <name type="scientific">Bacteroides uniformis</name>
    <dbReference type="NCBI Taxonomy" id="820"/>
    <lineage>
        <taxon>Bacteria</taxon>
        <taxon>Pseudomonadati</taxon>
        <taxon>Bacteroidota</taxon>
        <taxon>Bacteroidia</taxon>
        <taxon>Bacteroidales</taxon>
        <taxon>Bacteroidaceae</taxon>
        <taxon>Bacteroides</taxon>
    </lineage>
</organism>